<reference evidence="1" key="1">
    <citation type="submission" date="2020-10" db="EMBL/GenBank/DDBJ databases">
        <authorList>
            <person name="Gilroy R."/>
        </authorList>
    </citation>
    <scope>NUCLEOTIDE SEQUENCE</scope>
    <source>
        <strain evidence="1">ChiGjej1B1-2707</strain>
    </source>
</reference>
<name>A0A9D1D3K8_9ACTN</name>
<sequence length="136" mass="15038">MFQQDYLMRLFMQLAEGIRKSIRRAIDEKDPEAAADMLEATVGEATELDGAVLLSLAPESIASVVQISGTDPRAVEYICRSLLLEAEYLREAGKNDKAELRSQQAYALGGAYGIDLTDVSLDEEALEEFFESTKIQ</sequence>
<evidence type="ECO:0000313" key="2">
    <source>
        <dbReference type="Proteomes" id="UP000824261"/>
    </source>
</evidence>
<evidence type="ECO:0000313" key="1">
    <source>
        <dbReference type="EMBL" id="HIR02284.1"/>
    </source>
</evidence>
<dbReference type="EMBL" id="DVGB01000104">
    <property type="protein sequence ID" value="HIR02284.1"/>
    <property type="molecule type" value="Genomic_DNA"/>
</dbReference>
<reference evidence="1" key="2">
    <citation type="journal article" date="2021" name="PeerJ">
        <title>Extensive microbial diversity within the chicken gut microbiome revealed by metagenomics and culture.</title>
        <authorList>
            <person name="Gilroy R."/>
            <person name="Ravi A."/>
            <person name="Getino M."/>
            <person name="Pursley I."/>
            <person name="Horton D.L."/>
            <person name="Alikhan N.F."/>
            <person name="Baker D."/>
            <person name="Gharbi K."/>
            <person name="Hall N."/>
            <person name="Watson M."/>
            <person name="Adriaenssens E.M."/>
            <person name="Foster-Nyarko E."/>
            <person name="Jarju S."/>
            <person name="Secka A."/>
            <person name="Antonio M."/>
            <person name="Oren A."/>
            <person name="Chaudhuri R.R."/>
            <person name="La Ragione R."/>
            <person name="Hildebrand F."/>
            <person name="Pallen M.J."/>
        </authorList>
    </citation>
    <scope>NUCLEOTIDE SEQUENCE</scope>
    <source>
        <strain evidence="1">ChiGjej1B1-2707</strain>
    </source>
</reference>
<comment type="caution">
    <text evidence="1">The sequence shown here is derived from an EMBL/GenBank/DDBJ whole genome shotgun (WGS) entry which is preliminary data.</text>
</comment>
<accession>A0A9D1D3K8</accession>
<gene>
    <name evidence="1" type="ORF">IAA69_08510</name>
</gene>
<dbReference type="AlphaFoldDB" id="A0A9D1D3K8"/>
<protein>
    <submittedName>
        <fullName evidence="1">Uncharacterized protein</fullName>
    </submittedName>
</protein>
<organism evidence="1 2">
    <name type="scientific">Candidatus Aveggerthella stercoripullorum</name>
    <dbReference type="NCBI Taxonomy" id="2840688"/>
    <lineage>
        <taxon>Bacteria</taxon>
        <taxon>Bacillati</taxon>
        <taxon>Actinomycetota</taxon>
        <taxon>Coriobacteriia</taxon>
        <taxon>Eggerthellales</taxon>
        <taxon>Eggerthellaceae</taxon>
        <taxon>Eggerthellaceae incertae sedis</taxon>
        <taxon>Candidatus Aveggerthella</taxon>
    </lineage>
</organism>
<dbReference type="Proteomes" id="UP000824261">
    <property type="component" value="Unassembled WGS sequence"/>
</dbReference>
<proteinExistence type="predicted"/>